<accession>A0ABW2IIC9</accession>
<dbReference type="RefSeq" id="WP_382166576.1">
    <property type="nucleotide sequence ID" value="NZ_JBHTBR010000002.1"/>
</dbReference>
<evidence type="ECO:0000256" key="3">
    <source>
        <dbReference type="ARBA" id="ARBA00011950"/>
    </source>
</evidence>
<dbReference type="PANTHER" id="PTHR23404">
    <property type="entry name" value="MOLYBDOPTERIN SYNTHASE RELATED"/>
    <property type="match status" value="1"/>
</dbReference>
<dbReference type="Proteomes" id="UP001596492">
    <property type="component" value="Unassembled WGS sequence"/>
</dbReference>
<proteinExistence type="inferred from homology"/>
<keyword evidence="5" id="KW-0501">Molybdenum cofactor biosynthesis</keyword>
<evidence type="ECO:0000256" key="11">
    <source>
        <dbReference type="ARBA" id="ARBA00032474"/>
    </source>
</evidence>
<evidence type="ECO:0000313" key="14">
    <source>
        <dbReference type="Proteomes" id="UP001596492"/>
    </source>
</evidence>
<reference evidence="14" key="1">
    <citation type="journal article" date="2019" name="Int. J. Syst. Evol. Microbiol.">
        <title>The Global Catalogue of Microorganisms (GCM) 10K type strain sequencing project: providing services to taxonomists for standard genome sequencing and annotation.</title>
        <authorList>
            <consortium name="The Broad Institute Genomics Platform"/>
            <consortium name="The Broad Institute Genome Sequencing Center for Infectious Disease"/>
            <person name="Wu L."/>
            <person name="Ma J."/>
        </authorList>
    </citation>
    <scope>NUCLEOTIDE SEQUENCE [LARGE SCALE GENOMIC DNA]</scope>
    <source>
        <strain evidence="14">CCUG 51308</strain>
    </source>
</reference>
<evidence type="ECO:0000256" key="10">
    <source>
        <dbReference type="ARBA" id="ARBA00030781"/>
    </source>
</evidence>
<comment type="similarity">
    <text evidence="2">Belongs to the MoaE family.</text>
</comment>
<comment type="function">
    <text evidence="6">Converts molybdopterin precursor Z into molybdopterin. This requires the incorporation of two sulfur atoms into precursor Z to generate a dithiolene group. The sulfur is provided by MoaD.</text>
</comment>
<dbReference type="Gene3D" id="3.90.1170.40">
    <property type="entry name" value="Molybdopterin biosynthesis MoaE subunit"/>
    <property type="match status" value="1"/>
</dbReference>
<comment type="catalytic activity">
    <reaction evidence="12">
        <text>2 [molybdopterin-synthase sulfur-carrier protein]-C-terminal-Gly-aminoethanethioate + cyclic pyranopterin phosphate + H2O = molybdopterin + 2 [molybdopterin-synthase sulfur-carrier protein]-C-terminal Gly-Gly + 2 H(+)</text>
        <dbReference type="Rhea" id="RHEA:26333"/>
        <dbReference type="Rhea" id="RHEA-COMP:12202"/>
        <dbReference type="Rhea" id="RHEA-COMP:19907"/>
        <dbReference type="ChEBI" id="CHEBI:15377"/>
        <dbReference type="ChEBI" id="CHEBI:15378"/>
        <dbReference type="ChEBI" id="CHEBI:58698"/>
        <dbReference type="ChEBI" id="CHEBI:59648"/>
        <dbReference type="ChEBI" id="CHEBI:90778"/>
        <dbReference type="ChEBI" id="CHEBI:232372"/>
        <dbReference type="EC" id="2.8.1.12"/>
    </reaction>
</comment>
<evidence type="ECO:0000256" key="4">
    <source>
        <dbReference type="ARBA" id="ARBA00013858"/>
    </source>
</evidence>
<evidence type="ECO:0000313" key="13">
    <source>
        <dbReference type="EMBL" id="MFC7290570.1"/>
    </source>
</evidence>
<evidence type="ECO:0000256" key="5">
    <source>
        <dbReference type="ARBA" id="ARBA00023150"/>
    </source>
</evidence>
<evidence type="ECO:0000256" key="6">
    <source>
        <dbReference type="ARBA" id="ARBA00025448"/>
    </source>
</evidence>
<dbReference type="EC" id="2.8.1.12" evidence="3"/>
<name>A0ABW2IIC9_9PROT</name>
<evidence type="ECO:0000256" key="8">
    <source>
        <dbReference type="ARBA" id="ARBA00029745"/>
    </source>
</evidence>
<dbReference type="SUPFAM" id="SSF54690">
    <property type="entry name" value="Molybdopterin synthase subunit MoaE"/>
    <property type="match status" value="1"/>
</dbReference>
<comment type="caution">
    <text evidence="13">The sequence shown here is derived from an EMBL/GenBank/DDBJ whole genome shotgun (WGS) entry which is preliminary data.</text>
</comment>
<evidence type="ECO:0000256" key="1">
    <source>
        <dbReference type="ARBA" id="ARBA00005046"/>
    </source>
</evidence>
<comment type="subunit">
    <text evidence="7">Heterotetramer of 2 MoaD subunits and 2 MoaE subunits. Also stable as homodimer. The enzyme changes between these two forms during catalysis.</text>
</comment>
<keyword evidence="14" id="KW-1185">Reference proteome</keyword>
<evidence type="ECO:0000256" key="2">
    <source>
        <dbReference type="ARBA" id="ARBA00005426"/>
    </source>
</evidence>
<dbReference type="InterPro" id="IPR003448">
    <property type="entry name" value="Mopterin_biosynth_MoaE"/>
</dbReference>
<evidence type="ECO:0000256" key="9">
    <source>
        <dbReference type="ARBA" id="ARBA00030407"/>
    </source>
</evidence>
<dbReference type="InterPro" id="IPR036563">
    <property type="entry name" value="MoaE_sf"/>
</dbReference>
<comment type="pathway">
    <text evidence="1">Cofactor biosynthesis; molybdopterin biosynthesis.</text>
</comment>
<organism evidence="13 14">
    <name type="scientific">Hirschia litorea</name>
    <dbReference type="NCBI Taxonomy" id="1199156"/>
    <lineage>
        <taxon>Bacteria</taxon>
        <taxon>Pseudomonadati</taxon>
        <taxon>Pseudomonadota</taxon>
        <taxon>Alphaproteobacteria</taxon>
        <taxon>Hyphomonadales</taxon>
        <taxon>Hyphomonadaceae</taxon>
        <taxon>Hirschia</taxon>
    </lineage>
</organism>
<evidence type="ECO:0000256" key="12">
    <source>
        <dbReference type="ARBA" id="ARBA00049878"/>
    </source>
</evidence>
<sequence length="144" mass="16600">MDCRIDPSCEVKNFNEVDLDSGAIVTFTGNTRSQTKVGESIDYLVLERHPTLTLQSMQDISTTASNRFNVSGIRVIHRYGRIKPHETIVFVAVASAHRREAFEAADYLMDRLKTDAVFWKREEGSFGSRWIDTTERDVLDRERW</sequence>
<dbReference type="CDD" id="cd00756">
    <property type="entry name" value="MoaE"/>
    <property type="match status" value="1"/>
</dbReference>
<gene>
    <name evidence="13" type="ORF">ACFQS8_02990</name>
</gene>
<dbReference type="Pfam" id="PF02391">
    <property type="entry name" value="MoaE"/>
    <property type="match status" value="1"/>
</dbReference>
<evidence type="ECO:0000256" key="7">
    <source>
        <dbReference type="ARBA" id="ARBA00026066"/>
    </source>
</evidence>
<dbReference type="EMBL" id="JBHTBR010000002">
    <property type="protein sequence ID" value="MFC7290570.1"/>
    <property type="molecule type" value="Genomic_DNA"/>
</dbReference>
<protein>
    <recommendedName>
        <fullName evidence="4">Molybdopterin synthase catalytic subunit</fullName>
        <ecNumber evidence="3">2.8.1.12</ecNumber>
    </recommendedName>
    <alternativeName>
        <fullName evidence="10">MPT synthase subunit 2</fullName>
    </alternativeName>
    <alternativeName>
        <fullName evidence="8">Molybdenum cofactor biosynthesis protein E</fullName>
    </alternativeName>
    <alternativeName>
        <fullName evidence="9">Molybdopterin-converting factor large subunit</fullName>
    </alternativeName>
    <alternativeName>
        <fullName evidence="11">Molybdopterin-converting factor subunit 2</fullName>
    </alternativeName>
</protein>